<evidence type="ECO:0000313" key="5">
    <source>
        <dbReference type="Proteomes" id="UP000247772"/>
    </source>
</evidence>
<dbReference type="InterPro" id="IPR014189">
    <property type="entry name" value="Quinone_OxRdtase_PIG3"/>
</dbReference>
<dbReference type="NCBIfam" id="TIGR02824">
    <property type="entry name" value="quinone_pig3"/>
    <property type="match status" value="1"/>
</dbReference>
<evidence type="ECO:0000256" key="2">
    <source>
        <dbReference type="ARBA" id="ARBA00023002"/>
    </source>
</evidence>
<dbReference type="Gene3D" id="3.40.50.720">
    <property type="entry name" value="NAD(P)-binding Rossmann-like Domain"/>
    <property type="match status" value="1"/>
</dbReference>
<dbReference type="Pfam" id="PF08240">
    <property type="entry name" value="ADH_N"/>
    <property type="match status" value="1"/>
</dbReference>
<gene>
    <name evidence="4" type="ORF">C7410_12293</name>
</gene>
<dbReference type="SUPFAM" id="SSF50129">
    <property type="entry name" value="GroES-like"/>
    <property type="match status" value="1"/>
</dbReference>
<dbReference type="InterPro" id="IPR020843">
    <property type="entry name" value="ER"/>
</dbReference>
<dbReference type="Gene3D" id="3.90.180.10">
    <property type="entry name" value="Medium-chain alcohol dehydrogenases, catalytic domain"/>
    <property type="match status" value="1"/>
</dbReference>
<dbReference type="Proteomes" id="UP000247772">
    <property type="component" value="Unassembled WGS sequence"/>
</dbReference>
<dbReference type="GO" id="GO:0016651">
    <property type="term" value="F:oxidoreductase activity, acting on NAD(P)H"/>
    <property type="evidence" value="ECO:0007669"/>
    <property type="project" value="TreeGrafter"/>
</dbReference>
<dbReference type="CDD" id="cd05276">
    <property type="entry name" value="p53_inducible_oxidoreductase"/>
    <property type="match status" value="1"/>
</dbReference>
<reference evidence="4 5" key="1">
    <citation type="submission" date="2018-06" db="EMBL/GenBank/DDBJ databases">
        <title>Genomic Encyclopedia of Type Strains, Phase IV (KMG-V): Genome sequencing to study the core and pangenomes of soil and plant-associated prokaryotes.</title>
        <authorList>
            <person name="Whitman W."/>
        </authorList>
    </citation>
    <scope>NUCLEOTIDE SEQUENCE [LARGE SCALE GENOMIC DNA]</scope>
    <source>
        <strain evidence="4 5">SRCL-318</strain>
    </source>
</reference>
<keyword evidence="2" id="KW-0560">Oxidoreductase</keyword>
<name>A0A2V4TG86_9BURK</name>
<feature type="domain" description="Enoyl reductase (ER)" evidence="3">
    <location>
        <begin position="10"/>
        <end position="324"/>
    </location>
</feature>
<dbReference type="AlphaFoldDB" id="A0A2V4TG86"/>
<dbReference type="PANTHER" id="PTHR48106">
    <property type="entry name" value="QUINONE OXIDOREDUCTASE PIG3-RELATED"/>
    <property type="match status" value="1"/>
</dbReference>
<evidence type="ECO:0000259" key="3">
    <source>
        <dbReference type="SMART" id="SM00829"/>
    </source>
</evidence>
<accession>A0A2V4TG86</accession>
<dbReference type="RefSeq" id="WP_110856528.1">
    <property type="nucleotide sequence ID" value="NZ_QJSQ01000022.1"/>
</dbReference>
<protein>
    <submittedName>
        <fullName evidence="4">Putative PIG3 family NAD(P)H quinone oxidoreductase</fullName>
    </submittedName>
</protein>
<dbReference type="SMART" id="SM00829">
    <property type="entry name" value="PKS_ER"/>
    <property type="match status" value="1"/>
</dbReference>
<dbReference type="InterPro" id="IPR011032">
    <property type="entry name" value="GroES-like_sf"/>
</dbReference>
<dbReference type="EMBL" id="QJSQ01000022">
    <property type="protein sequence ID" value="PYE18391.1"/>
    <property type="molecule type" value="Genomic_DNA"/>
</dbReference>
<dbReference type="InterPro" id="IPR013154">
    <property type="entry name" value="ADH-like_N"/>
</dbReference>
<dbReference type="Pfam" id="PF00107">
    <property type="entry name" value="ADH_zinc_N"/>
    <property type="match status" value="1"/>
</dbReference>
<organism evidence="4 5">
    <name type="scientific">Paraburkholderia silvatlantica</name>
    <dbReference type="NCBI Taxonomy" id="321895"/>
    <lineage>
        <taxon>Bacteria</taxon>
        <taxon>Pseudomonadati</taxon>
        <taxon>Pseudomonadota</taxon>
        <taxon>Betaproteobacteria</taxon>
        <taxon>Burkholderiales</taxon>
        <taxon>Burkholderiaceae</taxon>
        <taxon>Paraburkholderia</taxon>
    </lineage>
</organism>
<dbReference type="GO" id="GO:0070402">
    <property type="term" value="F:NADPH binding"/>
    <property type="evidence" value="ECO:0007669"/>
    <property type="project" value="TreeGrafter"/>
</dbReference>
<dbReference type="SUPFAM" id="SSF51735">
    <property type="entry name" value="NAD(P)-binding Rossmann-fold domains"/>
    <property type="match status" value="1"/>
</dbReference>
<dbReference type="PANTHER" id="PTHR48106:SF18">
    <property type="entry name" value="QUINONE OXIDOREDUCTASE PIG3"/>
    <property type="match status" value="1"/>
</dbReference>
<evidence type="ECO:0000313" key="4">
    <source>
        <dbReference type="EMBL" id="PYE18391.1"/>
    </source>
</evidence>
<proteinExistence type="predicted"/>
<dbReference type="InterPro" id="IPR036291">
    <property type="entry name" value="NAD(P)-bd_dom_sf"/>
</dbReference>
<keyword evidence="1" id="KW-0521">NADP</keyword>
<dbReference type="InterPro" id="IPR013149">
    <property type="entry name" value="ADH-like_C"/>
</dbReference>
<comment type="caution">
    <text evidence="4">The sequence shown here is derived from an EMBL/GenBank/DDBJ whole genome shotgun (WGS) entry which is preliminary data.</text>
</comment>
<sequence>MQAILFDDFGEADVLHLGDAPDPDIRPCDLLVRVHAAGVNRADINQRRGAYGRPDFGDSTLMGLEIAGEVIGIGPEVEGYRVGDRVMGIVGGGAYATLARIDYRMAIPVPAGLDYVQAAAIPEVFVTAHEALIHLAGLQQGETALIHAAAGGVGTAAVQLAQSVGARVFGTARTDRHDALRALGVETCIDFDTEDFAEVVERTTAGKGVDVVVDFIGAPYLARNVRCLAEGGRLIQVGIMGGAADAALPLDRVLFRHLKIIGTVMKSRPQDVKQSMVSRFRDRWFDRFADGSVRPVVDCALPLARAADAHRRMESGGAFGKIVLVP</sequence>
<dbReference type="OrthoDB" id="9780520at2"/>
<evidence type="ECO:0000256" key="1">
    <source>
        <dbReference type="ARBA" id="ARBA00022857"/>
    </source>
</evidence>